<dbReference type="PROSITE" id="PS50956">
    <property type="entry name" value="HTH_ASNC_2"/>
    <property type="match status" value="1"/>
</dbReference>
<dbReference type="InterPro" id="IPR019888">
    <property type="entry name" value="Tscrpt_reg_AsnC-like"/>
</dbReference>
<dbReference type="PANTHER" id="PTHR30154:SF34">
    <property type="entry name" value="TRANSCRIPTIONAL REGULATOR AZLB"/>
    <property type="match status" value="1"/>
</dbReference>
<dbReference type="OrthoDB" id="1094536at2"/>
<dbReference type="InterPro" id="IPR019887">
    <property type="entry name" value="Tscrpt_reg_AsnC/Lrp_C"/>
</dbReference>
<evidence type="ECO:0000256" key="1">
    <source>
        <dbReference type="ARBA" id="ARBA00023015"/>
    </source>
</evidence>
<dbReference type="InterPro" id="IPR036388">
    <property type="entry name" value="WH-like_DNA-bd_sf"/>
</dbReference>
<dbReference type="SUPFAM" id="SSF46785">
    <property type="entry name" value="Winged helix' DNA-binding domain"/>
    <property type="match status" value="1"/>
</dbReference>
<dbReference type="InterPro" id="IPR011008">
    <property type="entry name" value="Dimeric_a/b-barrel"/>
</dbReference>
<evidence type="ECO:0000256" key="3">
    <source>
        <dbReference type="ARBA" id="ARBA00023163"/>
    </source>
</evidence>
<evidence type="ECO:0000313" key="6">
    <source>
        <dbReference type="Proteomes" id="UP000295807"/>
    </source>
</evidence>
<dbReference type="RefSeq" id="WP_132130100.1">
    <property type="nucleotide sequence ID" value="NZ_CP042432.1"/>
</dbReference>
<comment type="caution">
    <text evidence="5">The sequence shown here is derived from an EMBL/GenBank/DDBJ whole genome shotgun (WGS) entry which is preliminary data.</text>
</comment>
<dbReference type="GO" id="GO:0043200">
    <property type="term" value="P:response to amino acid"/>
    <property type="evidence" value="ECO:0007669"/>
    <property type="project" value="TreeGrafter"/>
</dbReference>
<feature type="domain" description="HTH asnC-type" evidence="4">
    <location>
        <begin position="11"/>
        <end position="72"/>
    </location>
</feature>
<dbReference type="PANTHER" id="PTHR30154">
    <property type="entry name" value="LEUCINE-RESPONSIVE REGULATORY PROTEIN"/>
    <property type="match status" value="1"/>
</dbReference>
<accession>A0A4R3KNP8</accession>
<dbReference type="Proteomes" id="UP000295807">
    <property type="component" value="Unassembled WGS sequence"/>
</dbReference>
<dbReference type="InterPro" id="IPR000485">
    <property type="entry name" value="AsnC-type_HTH_dom"/>
</dbReference>
<proteinExistence type="predicted"/>
<dbReference type="GO" id="GO:0005829">
    <property type="term" value="C:cytosol"/>
    <property type="evidence" value="ECO:0007669"/>
    <property type="project" value="TreeGrafter"/>
</dbReference>
<dbReference type="Pfam" id="PF13404">
    <property type="entry name" value="HTH_AsnC-type"/>
    <property type="match status" value="1"/>
</dbReference>
<dbReference type="Gene3D" id="1.10.10.10">
    <property type="entry name" value="Winged helix-like DNA-binding domain superfamily/Winged helix DNA-binding domain"/>
    <property type="match status" value="1"/>
</dbReference>
<dbReference type="CDD" id="cd00090">
    <property type="entry name" value="HTH_ARSR"/>
    <property type="match status" value="1"/>
</dbReference>
<dbReference type="Gene3D" id="3.30.70.920">
    <property type="match status" value="1"/>
</dbReference>
<organism evidence="5 6">
    <name type="scientific">Anseongella ginsenosidimutans</name>
    <dbReference type="NCBI Taxonomy" id="496056"/>
    <lineage>
        <taxon>Bacteria</taxon>
        <taxon>Pseudomonadati</taxon>
        <taxon>Bacteroidota</taxon>
        <taxon>Sphingobacteriia</taxon>
        <taxon>Sphingobacteriales</taxon>
        <taxon>Sphingobacteriaceae</taxon>
        <taxon>Anseongella</taxon>
    </lineage>
</organism>
<dbReference type="SUPFAM" id="SSF54909">
    <property type="entry name" value="Dimeric alpha+beta barrel"/>
    <property type="match status" value="1"/>
</dbReference>
<protein>
    <submittedName>
        <fullName evidence="5">Lrp/AsnC family transcriptional regulator for asnA, asnC and gidA</fullName>
    </submittedName>
</protein>
<name>A0A4R3KNP8_9SPHI</name>
<keyword evidence="6" id="KW-1185">Reference proteome</keyword>
<dbReference type="InterPro" id="IPR036390">
    <property type="entry name" value="WH_DNA-bd_sf"/>
</dbReference>
<evidence type="ECO:0000259" key="4">
    <source>
        <dbReference type="PROSITE" id="PS50956"/>
    </source>
</evidence>
<dbReference type="AlphaFoldDB" id="A0A4R3KNP8"/>
<evidence type="ECO:0000313" key="5">
    <source>
        <dbReference type="EMBL" id="TCS85679.1"/>
    </source>
</evidence>
<dbReference type="PRINTS" id="PR00033">
    <property type="entry name" value="HTHASNC"/>
</dbReference>
<keyword evidence="1" id="KW-0805">Transcription regulation</keyword>
<keyword evidence="3" id="KW-0804">Transcription</keyword>
<keyword evidence="2" id="KW-0238">DNA-binding</keyword>
<sequence length="167" mass="18880">MIEKTLQILQIDNIDLQILSILMNDATTPYTEIAKELVVSSGTVHVRMKKLQELGIVTGSNLLINPQKIGYDVCAFIGIYLQKGSEYHDAVKKMQDIPEVVELHYTTGVYSMFAKVVCRDTNHLRAVLNEKLQAIEGIQRTETIISLEESIKRQISLEDYIEAGKKK</sequence>
<dbReference type="InterPro" id="IPR011991">
    <property type="entry name" value="ArsR-like_HTH"/>
</dbReference>
<reference evidence="5 6" key="1">
    <citation type="submission" date="2019-03" db="EMBL/GenBank/DDBJ databases">
        <title>Genomic Encyclopedia of Type Strains, Phase IV (KMG-IV): sequencing the most valuable type-strain genomes for metagenomic binning, comparative biology and taxonomic classification.</title>
        <authorList>
            <person name="Goeker M."/>
        </authorList>
    </citation>
    <scope>NUCLEOTIDE SEQUENCE [LARGE SCALE GENOMIC DNA]</scope>
    <source>
        <strain evidence="5 6">DSM 21100</strain>
    </source>
</reference>
<dbReference type="Pfam" id="PF01037">
    <property type="entry name" value="AsnC_trans_reg"/>
    <property type="match status" value="1"/>
</dbReference>
<gene>
    <name evidence="5" type="ORF">EDD80_11181</name>
</gene>
<evidence type="ECO:0000256" key="2">
    <source>
        <dbReference type="ARBA" id="ARBA00023125"/>
    </source>
</evidence>
<dbReference type="SMART" id="SM00344">
    <property type="entry name" value="HTH_ASNC"/>
    <property type="match status" value="1"/>
</dbReference>
<dbReference type="EMBL" id="SMAD01000011">
    <property type="protein sequence ID" value="TCS85679.1"/>
    <property type="molecule type" value="Genomic_DNA"/>
</dbReference>
<dbReference type="GO" id="GO:0006355">
    <property type="term" value="P:regulation of DNA-templated transcription"/>
    <property type="evidence" value="ECO:0007669"/>
    <property type="project" value="UniProtKB-ARBA"/>
</dbReference>
<dbReference type="GO" id="GO:0043565">
    <property type="term" value="F:sequence-specific DNA binding"/>
    <property type="evidence" value="ECO:0007669"/>
    <property type="project" value="InterPro"/>
</dbReference>